<dbReference type="SUPFAM" id="SSF63829">
    <property type="entry name" value="Calcium-dependent phosphotriesterase"/>
    <property type="match status" value="1"/>
</dbReference>
<organism evidence="2 3">
    <name type="scientific">Crassostrea virginica</name>
    <name type="common">Eastern oyster</name>
    <dbReference type="NCBI Taxonomy" id="6565"/>
    <lineage>
        <taxon>Eukaryota</taxon>
        <taxon>Metazoa</taxon>
        <taxon>Spiralia</taxon>
        <taxon>Lophotrochozoa</taxon>
        <taxon>Mollusca</taxon>
        <taxon>Bivalvia</taxon>
        <taxon>Autobranchia</taxon>
        <taxon>Pteriomorphia</taxon>
        <taxon>Ostreida</taxon>
        <taxon>Ostreoidea</taxon>
        <taxon>Ostreidae</taxon>
        <taxon>Crassostrea</taxon>
    </lineage>
</organism>
<evidence type="ECO:0000256" key="1">
    <source>
        <dbReference type="SAM" id="Coils"/>
    </source>
</evidence>
<dbReference type="Gene3D" id="2.120.10.30">
    <property type="entry name" value="TolB, C-terminal domain"/>
    <property type="match status" value="1"/>
</dbReference>
<protein>
    <submittedName>
        <fullName evidence="3">Uncharacterized protein LOC111134034</fullName>
    </submittedName>
</protein>
<keyword evidence="2" id="KW-1185">Reference proteome</keyword>
<name>A0A8B8ECY3_CRAVI</name>
<dbReference type="PANTHER" id="PTHR25462">
    <property type="entry name" value="BONUS, ISOFORM C-RELATED"/>
    <property type="match status" value="1"/>
</dbReference>
<keyword evidence="1" id="KW-0175">Coiled coil</keyword>
<feature type="coiled-coil region" evidence="1">
    <location>
        <begin position="60"/>
        <end position="123"/>
    </location>
</feature>
<evidence type="ECO:0000313" key="2">
    <source>
        <dbReference type="Proteomes" id="UP000694844"/>
    </source>
</evidence>
<reference evidence="3" key="1">
    <citation type="submission" date="2025-08" db="UniProtKB">
        <authorList>
            <consortium name="RefSeq"/>
        </authorList>
    </citation>
    <scope>IDENTIFICATION</scope>
    <source>
        <tissue evidence="3">Whole sample</tissue>
    </source>
</reference>
<gene>
    <name evidence="3" type="primary">LOC111134034</name>
</gene>
<dbReference type="RefSeq" id="XP_022338512.1">
    <property type="nucleotide sequence ID" value="XM_022482804.1"/>
</dbReference>
<dbReference type="AlphaFoldDB" id="A0A8B8ECY3"/>
<dbReference type="SUPFAM" id="SSF47162">
    <property type="entry name" value="Apolipoprotein"/>
    <property type="match status" value="1"/>
</dbReference>
<dbReference type="GeneID" id="111134034"/>
<dbReference type="OrthoDB" id="6145354at2759"/>
<dbReference type="InterPro" id="IPR047153">
    <property type="entry name" value="TRIM45/56/19-like"/>
</dbReference>
<evidence type="ECO:0000313" key="3">
    <source>
        <dbReference type="RefSeq" id="XP_022338512.1"/>
    </source>
</evidence>
<accession>A0A8B8ECY3</accession>
<dbReference type="InterPro" id="IPR011042">
    <property type="entry name" value="6-blade_b-propeller_TolB-like"/>
</dbReference>
<sequence length="491" mass="55715">MSTTCSCDSGKKWICYPCEQLICESCKIRHENHSMEESGSLQQKLSSRLPSAIKLCVQAIPNLQDQIDQVDTSVEEMERRVNALKDQLKSRFEVLQAKLMVHHENLRQEADNFLSNIKDKSNQKRELLQTKVSTIESIRDRCHNDDGMDIMDSLKLDDLCTRILDDVKNQSSIIPKIPVICFSVKDNDFEKEIGELFGVLRLDVEERQYKSNKSPLTKSSEGLVGPKLAFPALPVRTGQKVSAIVQTSSNDIIIGYSTNKVITYYDRNAKKQKSRELPIYVQSMTSTSSGAVLVSENKGSKVMKIESNRIELFFDASPFKAFGVLCSKQERVVYVCCQSDEHGHIYVITNEGKLTKIIKKSAEGEFLFQKPHRIAEHSSCRILYVTDPGQKMLLAINNHRQCLFRYNGGPERSNFIPIDVSFCPSINCTVVTNWKGNSVHQLSEDGSFMSLVVSQRDNLLYPTTLLFDCLKRIWISHKDKVTVLKCNFTTT</sequence>
<dbReference type="Proteomes" id="UP000694844">
    <property type="component" value="Chromosome 5"/>
</dbReference>
<proteinExistence type="predicted"/>
<dbReference type="PANTHER" id="PTHR25462:SF296">
    <property type="entry name" value="MEIOTIC P26, ISOFORM F"/>
    <property type="match status" value="1"/>
</dbReference>
<dbReference type="KEGG" id="cvn:111134034"/>